<reference evidence="1" key="2">
    <citation type="submission" date="2024-06" db="EMBL/GenBank/DDBJ databases">
        <authorList>
            <person name="Petrova K.O."/>
            <person name="Toshchakov S.V."/>
            <person name="Boltjanskaja Y.V."/>
            <person name="Kevbrin V."/>
        </authorList>
    </citation>
    <scope>NUCLEOTIDE SEQUENCE</scope>
    <source>
        <strain evidence="1">Z-910T</strain>
    </source>
</reference>
<accession>A0AAU7VPN3</accession>
<gene>
    <name evidence="1" type="ORF">PRVXT_001000</name>
</gene>
<organism evidence="1">
    <name type="scientific">Proteinivorax tanatarense</name>
    <dbReference type="NCBI Taxonomy" id="1260629"/>
    <lineage>
        <taxon>Bacteria</taxon>
        <taxon>Bacillati</taxon>
        <taxon>Bacillota</taxon>
        <taxon>Clostridia</taxon>
        <taxon>Eubacteriales</taxon>
        <taxon>Proteinivoracaceae</taxon>
        <taxon>Proteinivorax</taxon>
    </lineage>
</organism>
<dbReference type="EMBL" id="CP158367">
    <property type="protein sequence ID" value="XBX75842.1"/>
    <property type="molecule type" value="Genomic_DNA"/>
</dbReference>
<dbReference type="AlphaFoldDB" id="A0AAU7VPN3"/>
<proteinExistence type="predicted"/>
<reference evidence="1" key="1">
    <citation type="journal article" date="2013" name="Extremophiles">
        <title>Proteinivorax tanatarense gen. nov., sp. nov., an anaerobic, haloalkaliphilic, proteolytic bacterium isolated from a decaying algal bloom, and proposal of Proteinivoraceae fam. nov.</title>
        <authorList>
            <person name="Kevbrin V."/>
            <person name="Boltyanskaya Y."/>
            <person name="Zhilina T."/>
            <person name="Kolganova T."/>
            <person name="Lavrentjeva E."/>
            <person name="Kuznetsov B."/>
        </authorList>
    </citation>
    <scope>NUCLEOTIDE SEQUENCE</scope>
    <source>
        <strain evidence="1">Z-910T</strain>
    </source>
</reference>
<protein>
    <submittedName>
        <fullName evidence="1">Uncharacterized protein</fullName>
    </submittedName>
</protein>
<dbReference type="RefSeq" id="WP_350344578.1">
    <property type="nucleotide sequence ID" value="NZ_CP158367.1"/>
</dbReference>
<sequence length="92" mass="10883">MDVNKKIIKIIGQLETIYVELYSSFKVDDFYDKKEIVIEKKSELKRLERILKYLYLEGAVVNAKESEQIEEKIYTLKKEGKGRAKNILLKIQ</sequence>
<name>A0AAU7VPN3_9FIRM</name>
<evidence type="ECO:0000313" key="1">
    <source>
        <dbReference type="EMBL" id="XBX75842.1"/>
    </source>
</evidence>